<dbReference type="EMBL" id="KV429235">
    <property type="protein sequence ID" value="KZT63146.1"/>
    <property type="molecule type" value="Genomic_DNA"/>
</dbReference>
<dbReference type="AlphaFoldDB" id="A0A165KHM1"/>
<protein>
    <submittedName>
        <fullName evidence="1">Uncharacterized protein</fullName>
    </submittedName>
</protein>
<dbReference type="Proteomes" id="UP000076727">
    <property type="component" value="Unassembled WGS sequence"/>
</dbReference>
<evidence type="ECO:0000313" key="2">
    <source>
        <dbReference type="Proteomes" id="UP000076727"/>
    </source>
</evidence>
<keyword evidence="2" id="KW-1185">Reference proteome</keyword>
<organism evidence="1 2">
    <name type="scientific">Daedalea quercina L-15889</name>
    <dbReference type="NCBI Taxonomy" id="1314783"/>
    <lineage>
        <taxon>Eukaryota</taxon>
        <taxon>Fungi</taxon>
        <taxon>Dikarya</taxon>
        <taxon>Basidiomycota</taxon>
        <taxon>Agaricomycotina</taxon>
        <taxon>Agaricomycetes</taxon>
        <taxon>Polyporales</taxon>
        <taxon>Fomitopsis</taxon>
    </lineage>
</organism>
<evidence type="ECO:0000313" key="1">
    <source>
        <dbReference type="EMBL" id="KZT63146.1"/>
    </source>
</evidence>
<gene>
    <name evidence="1" type="ORF">DAEQUDRAFT_770873</name>
</gene>
<accession>A0A165KHM1</accession>
<proteinExistence type="predicted"/>
<name>A0A165KHM1_9APHY</name>
<reference evidence="1 2" key="1">
    <citation type="journal article" date="2016" name="Mol. Biol. Evol.">
        <title>Comparative Genomics of Early-Diverging Mushroom-Forming Fungi Provides Insights into the Origins of Lignocellulose Decay Capabilities.</title>
        <authorList>
            <person name="Nagy L.G."/>
            <person name="Riley R."/>
            <person name="Tritt A."/>
            <person name="Adam C."/>
            <person name="Daum C."/>
            <person name="Floudas D."/>
            <person name="Sun H."/>
            <person name="Yadav J.S."/>
            <person name="Pangilinan J."/>
            <person name="Larsson K.H."/>
            <person name="Matsuura K."/>
            <person name="Barry K."/>
            <person name="Labutti K."/>
            <person name="Kuo R."/>
            <person name="Ohm R.A."/>
            <person name="Bhattacharya S.S."/>
            <person name="Shirouzu T."/>
            <person name="Yoshinaga Y."/>
            <person name="Martin F.M."/>
            <person name="Grigoriev I.V."/>
            <person name="Hibbett D.S."/>
        </authorList>
    </citation>
    <scope>NUCLEOTIDE SEQUENCE [LARGE SCALE GENOMIC DNA]</scope>
    <source>
        <strain evidence="1 2">L-15889</strain>
    </source>
</reference>
<sequence length="93" mass="10353">MAGYPQPVHVRQLPAAKNSETGAGFFDDYLKAHPGDADLVKRVKDVLKNKPKDSGSQGELKFKVFNNTLIWELSGDGLANVLNFDYFRCYMTG</sequence>